<reference evidence="5 6" key="1">
    <citation type="journal article" date="2021" name="Elife">
        <title>Chloroplast acquisition without the gene transfer in kleptoplastic sea slugs, Plakobranchus ocellatus.</title>
        <authorList>
            <person name="Maeda T."/>
            <person name="Takahashi S."/>
            <person name="Yoshida T."/>
            <person name="Shimamura S."/>
            <person name="Takaki Y."/>
            <person name="Nagai Y."/>
            <person name="Toyoda A."/>
            <person name="Suzuki Y."/>
            <person name="Arimoto A."/>
            <person name="Ishii H."/>
            <person name="Satoh N."/>
            <person name="Nishiyama T."/>
            <person name="Hasebe M."/>
            <person name="Maruyama T."/>
            <person name="Minagawa J."/>
            <person name="Obokata J."/>
            <person name="Shigenobu S."/>
        </authorList>
    </citation>
    <scope>NUCLEOTIDE SEQUENCE [LARGE SCALE GENOMIC DNA]</scope>
</reference>
<dbReference type="CDD" id="cd00610">
    <property type="entry name" value="OAT_like"/>
    <property type="match status" value="1"/>
</dbReference>
<dbReference type="Gene3D" id="3.90.1150.10">
    <property type="entry name" value="Aspartate Aminotransferase, domain 1"/>
    <property type="match status" value="1"/>
</dbReference>
<dbReference type="AlphaFoldDB" id="A0AAV4FPL5"/>
<evidence type="ECO:0000256" key="4">
    <source>
        <dbReference type="SAM" id="MobiDB-lite"/>
    </source>
</evidence>
<dbReference type="GO" id="GO:0008483">
    <property type="term" value="F:transaminase activity"/>
    <property type="evidence" value="ECO:0007669"/>
    <property type="project" value="UniProtKB-KW"/>
</dbReference>
<keyword evidence="5" id="KW-0808">Transferase</keyword>
<organism evidence="5 6">
    <name type="scientific">Elysia marginata</name>
    <dbReference type="NCBI Taxonomy" id="1093978"/>
    <lineage>
        <taxon>Eukaryota</taxon>
        <taxon>Metazoa</taxon>
        <taxon>Spiralia</taxon>
        <taxon>Lophotrochozoa</taxon>
        <taxon>Mollusca</taxon>
        <taxon>Gastropoda</taxon>
        <taxon>Heterobranchia</taxon>
        <taxon>Euthyneura</taxon>
        <taxon>Panpulmonata</taxon>
        <taxon>Sacoglossa</taxon>
        <taxon>Placobranchoidea</taxon>
        <taxon>Plakobranchidae</taxon>
        <taxon>Elysia</taxon>
    </lineage>
</organism>
<dbReference type="GO" id="GO:0030170">
    <property type="term" value="F:pyridoxal phosphate binding"/>
    <property type="evidence" value="ECO:0007669"/>
    <property type="project" value="InterPro"/>
</dbReference>
<accession>A0AAV4FPL5</accession>
<feature type="compositionally biased region" description="Acidic residues" evidence="4">
    <location>
        <begin position="475"/>
        <end position="484"/>
    </location>
</feature>
<dbReference type="InterPro" id="IPR015421">
    <property type="entry name" value="PyrdxlP-dep_Trfase_major"/>
</dbReference>
<protein>
    <submittedName>
        <fullName evidence="5">Alanine--glyoxylate aminotransferase</fullName>
    </submittedName>
</protein>
<dbReference type="Proteomes" id="UP000762676">
    <property type="component" value="Unassembled WGS sequence"/>
</dbReference>
<dbReference type="PANTHER" id="PTHR45688">
    <property type="match status" value="1"/>
</dbReference>
<sequence length="496" mass="54274">MPEKPEFSFRQTLHMRRNFIGRSCKLHFEAAPLKIARASRQYLYDDTGQEYLDCVNNTSHVGHCHPHVVGAGQEQMAKLSCSSGFLNEQASLYAKHLVSTLPESLCVCFFLSSGSEANDLALRLAAAYTKKKDIVCFDGAYHGNLGTLVEISPVRFKRLGSNHQQKEWVHITPTPNTFRGKFGVNSENPGLLYANELVKVIEKAHRNGREIGAFISEPVISASGMVIPPEDYFPIVYRYVREQGGVCIADEVQCGLGRCGEQYWGFQLHNVVPDIVTIGKPIGNGYPLAAVVTTKEIADSLGDFSSTFGGNPVACAIGRAVLEVIDNEKLVSSAKNVGKCLKDGFKAIQSKHPMMGDVRGVGMLIGVELVMDKESKKPAKEAAEILTYKMKERKIILGVEGKDKNVIVLSPPLCFTTDNARHIVQQFSEVLANIESEAASVGLTSLDETGSNPSGNVTIDVITDQPTISVHAFSDEDDEEDEESSAAKRARYEEVD</sequence>
<dbReference type="InterPro" id="IPR015422">
    <property type="entry name" value="PyrdxlP-dep_Trfase_small"/>
</dbReference>
<evidence type="ECO:0000256" key="3">
    <source>
        <dbReference type="RuleBase" id="RU003560"/>
    </source>
</evidence>
<dbReference type="InterPro" id="IPR049704">
    <property type="entry name" value="Aminotrans_3_PPA_site"/>
</dbReference>
<dbReference type="InterPro" id="IPR015424">
    <property type="entry name" value="PyrdxlP-dep_Trfase"/>
</dbReference>
<dbReference type="SUPFAM" id="SSF53383">
    <property type="entry name" value="PLP-dependent transferases"/>
    <property type="match status" value="1"/>
</dbReference>
<proteinExistence type="inferred from homology"/>
<evidence type="ECO:0000313" key="6">
    <source>
        <dbReference type="Proteomes" id="UP000762676"/>
    </source>
</evidence>
<comment type="caution">
    <text evidence="5">The sequence shown here is derived from an EMBL/GenBank/DDBJ whole genome shotgun (WGS) entry which is preliminary data.</text>
</comment>
<gene>
    <name evidence="5" type="ORF">ElyMa_005751900</name>
</gene>
<dbReference type="PANTHER" id="PTHR45688:SF13">
    <property type="entry name" value="ALANINE--GLYOXYLATE AMINOTRANSFERASE 2-LIKE"/>
    <property type="match status" value="1"/>
</dbReference>
<dbReference type="EMBL" id="BMAT01011516">
    <property type="protein sequence ID" value="GFR74301.1"/>
    <property type="molecule type" value="Genomic_DNA"/>
</dbReference>
<evidence type="ECO:0000256" key="2">
    <source>
        <dbReference type="ARBA" id="ARBA00022898"/>
    </source>
</evidence>
<name>A0AAV4FPL5_9GAST</name>
<dbReference type="PROSITE" id="PS00600">
    <property type="entry name" value="AA_TRANSFER_CLASS_3"/>
    <property type="match status" value="1"/>
</dbReference>
<dbReference type="GO" id="GO:0005739">
    <property type="term" value="C:mitochondrion"/>
    <property type="evidence" value="ECO:0007669"/>
    <property type="project" value="TreeGrafter"/>
</dbReference>
<dbReference type="InterPro" id="IPR005814">
    <property type="entry name" value="Aminotrans_3"/>
</dbReference>
<evidence type="ECO:0000256" key="1">
    <source>
        <dbReference type="ARBA" id="ARBA00008954"/>
    </source>
</evidence>
<keyword evidence="5" id="KW-0032">Aminotransferase</keyword>
<evidence type="ECO:0000313" key="5">
    <source>
        <dbReference type="EMBL" id="GFR74301.1"/>
    </source>
</evidence>
<dbReference type="Pfam" id="PF00202">
    <property type="entry name" value="Aminotran_3"/>
    <property type="match status" value="1"/>
</dbReference>
<dbReference type="Gene3D" id="3.40.640.10">
    <property type="entry name" value="Type I PLP-dependent aspartate aminotransferase-like (Major domain)"/>
    <property type="match status" value="1"/>
</dbReference>
<feature type="region of interest" description="Disordered" evidence="4">
    <location>
        <begin position="472"/>
        <end position="496"/>
    </location>
</feature>
<keyword evidence="6" id="KW-1185">Reference proteome</keyword>
<comment type="similarity">
    <text evidence="1 3">Belongs to the class-III pyridoxal-phosphate-dependent aminotransferase family.</text>
</comment>
<keyword evidence="2 3" id="KW-0663">Pyridoxal phosphate</keyword>